<gene>
    <name evidence="1" type="ORF">E2C01_035001</name>
</gene>
<accession>A0A5B7F309</accession>
<name>A0A5B7F309_PORTR</name>
<keyword evidence="2" id="KW-1185">Reference proteome</keyword>
<organism evidence="1 2">
    <name type="scientific">Portunus trituberculatus</name>
    <name type="common">Swimming crab</name>
    <name type="synonym">Neptunus trituberculatus</name>
    <dbReference type="NCBI Taxonomy" id="210409"/>
    <lineage>
        <taxon>Eukaryota</taxon>
        <taxon>Metazoa</taxon>
        <taxon>Ecdysozoa</taxon>
        <taxon>Arthropoda</taxon>
        <taxon>Crustacea</taxon>
        <taxon>Multicrustacea</taxon>
        <taxon>Malacostraca</taxon>
        <taxon>Eumalacostraca</taxon>
        <taxon>Eucarida</taxon>
        <taxon>Decapoda</taxon>
        <taxon>Pleocyemata</taxon>
        <taxon>Brachyura</taxon>
        <taxon>Eubrachyura</taxon>
        <taxon>Portunoidea</taxon>
        <taxon>Portunidae</taxon>
        <taxon>Portuninae</taxon>
        <taxon>Portunus</taxon>
    </lineage>
</organism>
<dbReference type="Proteomes" id="UP000324222">
    <property type="component" value="Unassembled WGS sequence"/>
</dbReference>
<evidence type="ECO:0000313" key="2">
    <source>
        <dbReference type="Proteomes" id="UP000324222"/>
    </source>
</evidence>
<proteinExistence type="predicted"/>
<dbReference type="AlphaFoldDB" id="A0A5B7F309"/>
<dbReference type="EMBL" id="VSRR010005048">
    <property type="protein sequence ID" value="MPC41411.1"/>
    <property type="molecule type" value="Genomic_DNA"/>
</dbReference>
<reference evidence="1 2" key="1">
    <citation type="submission" date="2019-05" db="EMBL/GenBank/DDBJ databases">
        <title>Another draft genome of Portunus trituberculatus and its Hox gene families provides insights of decapod evolution.</title>
        <authorList>
            <person name="Jeong J.-H."/>
            <person name="Song I."/>
            <person name="Kim S."/>
            <person name="Choi T."/>
            <person name="Kim D."/>
            <person name="Ryu S."/>
            <person name="Kim W."/>
        </authorList>
    </citation>
    <scope>NUCLEOTIDE SEQUENCE [LARGE SCALE GENOMIC DNA]</scope>
    <source>
        <tissue evidence="1">Muscle</tissue>
    </source>
</reference>
<protein>
    <submittedName>
        <fullName evidence="1">Uncharacterized protein</fullName>
    </submittedName>
</protein>
<sequence length="190" mass="21325">MYQIKTVYLSTDFKCCYALKNLLLCLGLPDPDVSLTEAHFHIGFLGEVVVPVRQNRVTRTTTFGGPRFSFLLSSVSHLTCAEWQEWLKRAKCLDEEDNHDTTVEEILCCAELRVTHQVVQAHEVAGVVHLLVVVTPKLFPIQDRGKRLLSDQHIPRLYVFTCHSIATHIVVIVDVNLLACGQEALISATS</sequence>
<evidence type="ECO:0000313" key="1">
    <source>
        <dbReference type="EMBL" id="MPC41411.1"/>
    </source>
</evidence>
<comment type="caution">
    <text evidence="1">The sequence shown here is derived from an EMBL/GenBank/DDBJ whole genome shotgun (WGS) entry which is preliminary data.</text>
</comment>